<accession>A0A9D4CR61</accession>
<dbReference type="SUPFAM" id="SSF54403">
    <property type="entry name" value="Cystatin/monellin"/>
    <property type="match status" value="1"/>
</dbReference>
<dbReference type="InterPro" id="IPR046350">
    <property type="entry name" value="Cystatin_sf"/>
</dbReference>
<proteinExistence type="predicted"/>
<reference evidence="3" key="2">
    <citation type="submission" date="2020-11" db="EMBL/GenBank/DDBJ databases">
        <authorList>
            <person name="McCartney M.A."/>
            <person name="Auch B."/>
            <person name="Kono T."/>
            <person name="Mallez S."/>
            <person name="Becker A."/>
            <person name="Gohl D.M."/>
            <person name="Silverstein K.A.T."/>
            <person name="Koren S."/>
            <person name="Bechman K.B."/>
            <person name="Herman A."/>
            <person name="Abrahante J.E."/>
            <person name="Garbe J."/>
        </authorList>
    </citation>
    <scope>NUCLEOTIDE SEQUENCE</scope>
    <source>
        <strain evidence="3">Duluth1</strain>
        <tissue evidence="3">Whole animal</tissue>
    </source>
</reference>
<dbReference type="AlphaFoldDB" id="A0A9D4CR61"/>
<dbReference type="PANTHER" id="PTHR47364">
    <property type="entry name" value="CYSTEINE PROTEINASE INHIBITOR 5"/>
    <property type="match status" value="1"/>
</dbReference>
<dbReference type="EMBL" id="JAIWYP010000012">
    <property type="protein sequence ID" value="KAH3730159.1"/>
    <property type="molecule type" value="Genomic_DNA"/>
</dbReference>
<evidence type="ECO:0000313" key="3">
    <source>
        <dbReference type="EMBL" id="KAH3730159.1"/>
    </source>
</evidence>
<comment type="caution">
    <text evidence="3">The sequence shown here is derived from an EMBL/GenBank/DDBJ whole genome shotgun (WGS) entry which is preliminary data.</text>
</comment>
<sequence length="114" mass="12488">MAAISFKILALTALVTMGQASFLSSDTAGRINPMDLNDPKVDEIANFAAKAIDLEYSVERVLRAETQVVDGIIKYFMRIRISIFASNQATKTCDVVVLDPPGTESFSLTSFKCY</sequence>
<keyword evidence="1" id="KW-0732">Signal</keyword>
<dbReference type="Pfam" id="PF16845">
    <property type="entry name" value="SQAPI"/>
    <property type="match status" value="1"/>
</dbReference>
<feature type="signal peptide" evidence="1">
    <location>
        <begin position="1"/>
        <end position="20"/>
    </location>
</feature>
<gene>
    <name evidence="3" type="ORF">DPMN_056140</name>
</gene>
<protein>
    <recommendedName>
        <fullName evidence="2">Cystatin domain-containing protein</fullName>
    </recommendedName>
</protein>
<reference evidence="3" key="1">
    <citation type="journal article" date="2019" name="bioRxiv">
        <title>The Genome of the Zebra Mussel, Dreissena polymorpha: A Resource for Invasive Species Research.</title>
        <authorList>
            <person name="McCartney M.A."/>
            <person name="Auch B."/>
            <person name="Kono T."/>
            <person name="Mallez S."/>
            <person name="Zhang Y."/>
            <person name="Obille A."/>
            <person name="Becker A."/>
            <person name="Abrahante J.E."/>
            <person name="Garbe J."/>
            <person name="Badalamenti J.P."/>
            <person name="Herman A."/>
            <person name="Mangelson H."/>
            <person name="Liachko I."/>
            <person name="Sullivan S."/>
            <person name="Sone E.D."/>
            <person name="Koren S."/>
            <person name="Silverstein K.A.T."/>
            <person name="Beckman K.B."/>
            <person name="Gohl D.M."/>
        </authorList>
    </citation>
    <scope>NUCLEOTIDE SEQUENCE</scope>
    <source>
        <strain evidence="3">Duluth1</strain>
        <tissue evidence="3">Whole animal</tissue>
    </source>
</reference>
<dbReference type="Proteomes" id="UP000828390">
    <property type="component" value="Unassembled WGS sequence"/>
</dbReference>
<evidence type="ECO:0000256" key="1">
    <source>
        <dbReference type="SAM" id="SignalP"/>
    </source>
</evidence>
<evidence type="ECO:0000259" key="2">
    <source>
        <dbReference type="Pfam" id="PF16845"/>
    </source>
</evidence>
<dbReference type="InterPro" id="IPR000010">
    <property type="entry name" value="Cystatin_dom"/>
</dbReference>
<dbReference type="Gene3D" id="3.10.450.10">
    <property type="match status" value="1"/>
</dbReference>
<dbReference type="CDD" id="cd00042">
    <property type="entry name" value="CY"/>
    <property type="match status" value="1"/>
</dbReference>
<feature type="domain" description="Cystatin" evidence="2">
    <location>
        <begin position="35"/>
        <end position="112"/>
    </location>
</feature>
<evidence type="ECO:0000313" key="4">
    <source>
        <dbReference type="Proteomes" id="UP000828390"/>
    </source>
</evidence>
<dbReference type="PANTHER" id="PTHR47364:SF2">
    <property type="entry name" value="CYSTEINE PROTEINASE INHIBITOR 5"/>
    <property type="match status" value="1"/>
</dbReference>
<dbReference type="GO" id="GO:0004869">
    <property type="term" value="F:cysteine-type endopeptidase inhibitor activity"/>
    <property type="evidence" value="ECO:0007669"/>
    <property type="project" value="InterPro"/>
</dbReference>
<keyword evidence="4" id="KW-1185">Reference proteome</keyword>
<name>A0A9D4CR61_DREPO</name>
<organism evidence="3 4">
    <name type="scientific">Dreissena polymorpha</name>
    <name type="common">Zebra mussel</name>
    <name type="synonym">Mytilus polymorpha</name>
    <dbReference type="NCBI Taxonomy" id="45954"/>
    <lineage>
        <taxon>Eukaryota</taxon>
        <taxon>Metazoa</taxon>
        <taxon>Spiralia</taxon>
        <taxon>Lophotrochozoa</taxon>
        <taxon>Mollusca</taxon>
        <taxon>Bivalvia</taxon>
        <taxon>Autobranchia</taxon>
        <taxon>Heteroconchia</taxon>
        <taxon>Euheterodonta</taxon>
        <taxon>Imparidentia</taxon>
        <taxon>Neoheterodontei</taxon>
        <taxon>Myida</taxon>
        <taxon>Dreissenoidea</taxon>
        <taxon>Dreissenidae</taxon>
        <taxon>Dreissena</taxon>
    </lineage>
</organism>
<feature type="chain" id="PRO_5039412953" description="Cystatin domain-containing protein" evidence="1">
    <location>
        <begin position="21"/>
        <end position="114"/>
    </location>
</feature>